<feature type="transmembrane region" description="Helical" evidence="7">
    <location>
        <begin position="57"/>
        <end position="75"/>
    </location>
</feature>
<dbReference type="PANTHER" id="PTHR32468">
    <property type="entry name" value="CATION/H + ANTIPORTER"/>
    <property type="match status" value="1"/>
</dbReference>
<dbReference type="GO" id="GO:0015297">
    <property type="term" value="F:antiporter activity"/>
    <property type="evidence" value="ECO:0007669"/>
    <property type="project" value="InterPro"/>
</dbReference>
<keyword evidence="2" id="KW-0813">Transport</keyword>
<accession>A0A9W7DGF9</accession>
<feature type="transmembrane region" description="Helical" evidence="7">
    <location>
        <begin position="191"/>
        <end position="216"/>
    </location>
</feature>
<feature type="transmembrane region" description="Helical" evidence="7">
    <location>
        <begin position="159"/>
        <end position="179"/>
    </location>
</feature>
<evidence type="ECO:0000256" key="3">
    <source>
        <dbReference type="ARBA" id="ARBA00022692"/>
    </source>
</evidence>
<dbReference type="InterPro" id="IPR006153">
    <property type="entry name" value="Cation/H_exchanger_TM"/>
</dbReference>
<dbReference type="InterPro" id="IPR038770">
    <property type="entry name" value="Na+/solute_symporter_sf"/>
</dbReference>
<feature type="domain" description="Cation/H+ exchanger transmembrane" evidence="8">
    <location>
        <begin position="35"/>
        <end position="425"/>
    </location>
</feature>
<comment type="subcellular location">
    <subcellularLocation>
        <location evidence="1">Membrane</location>
        <topology evidence="1">Multi-pass membrane protein</topology>
    </subcellularLocation>
</comment>
<dbReference type="PANTHER" id="PTHR32468:SF0">
    <property type="entry name" value="K(+)_H(+) ANTIPORTER 1"/>
    <property type="match status" value="1"/>
</dbReference>
<evidence type="ECO:0000313" key="10">
    <source>
        <dbReference type="Proteomes" id="UP001165063"/>
    </source>
</evidence>
<evidence type="ECO:0000256" key="6">
    <source>
        <dbReference type="ARBA" id="ARBA00023136"/>
    </source>
</evidence>
<feature type="transmembrane region" description="Helical" evidence="7">
    <location>
        <begin position="377"/>
        <end position="398"/>
    </location>
</feature>
<evidence type="ECO:0000259" key="8">
    <source>
        <dbReference type="Pfam" id="PF00999"/>
    </source>
</evidence>
<dbReference type="Gene3D" id="1.20.1530.20">
    <property type="match status" value="1"/>
</dbReference>
<evidence type="ECO:0000313" key="9">
    <source>
        <dbReference type="EMBL" id="GMG19355.1"/>
    </source>
</evidence>
<feature type="transmembrane region" description="Helical" evidence="7">
    <location>
        <begin position="118"/>
        <end position="139"/>
    </location>
</feature>
<feature type="transmembrane region" description="Helical" evidence="7">
    <location>
        <begin position="24"/>
        <end position="45"/>
    </location>
</feature>
<feature type="transmembrane region" description="Helical" evidence="7">
    <location>
        <begin position="87"/>
        <end position="106"/>
    </location>
</feature>
<name>A0A9W7DGF9_AMBMO</name>
<sequence length="822" mass="90579">MGGQETAGIIAGLDPLVYNSSQPFILFIFQAIFIIVFAQLIYIPLSWIKQPRVIAEVITGIFLGPSVLGHIPGFTKKVFPTEAQPGLTLVANMGIIFLLFMVGCEVDIQYIKKNYKTAISVGVVNMAFPFGLGCAISVGLWKHYREHDDTLPEIKFTTFMVFIATAMCITAFPVLARIITALRLVKDRVGVIVLAAGITNDLLGWMLLALSITLANSAKSETTAYICLTTIGWCLFIVYPVRWLLRYILIDVLHDIENPNGPSQLANLIILVTTLISAFFTGIIGVHVIFGAVVVGMIIPRENNYVVRVTERIEDLINIFMTPLYFALAGLSCNLGLLNEGIDWGYIIGIIGLALFGKIVGGALMSRIMGLYWTESLAVGVLMSCKGIVEIVVLQTGLKASIISQKTFSMFIVMALITTFLTTPFTLLVYPQSYREKRDKLLKEMEDKELNKQISQDQSPESDAIVPYKRLDFSTLVLPADNLEAVSNNLILLDHISAPTGLPIHAVNVKMLTDRTADLFHASMTNDERGNSQEALNSILSILKVFCDLNSIHFTSEILFALPDSYIKTLFFSSNFSKDDLFILTLNNKDFHEKPEILEEAKEAAKLNSFNSCVFINNNQLLKKNKVADDSIEGDGDVDAADNSSILSTETILNPNSFHISAITLFIANQVLTQEDLVALKVFEIMVKHQGIVSAKILVSDSNQTLEVINQETNLSGDKKVQLLVFESDTLPLSAKSTKTSTVNKLKKSHLAKAISNELSDSNSDHKSSKRASFEEFFEAHHSAKHSHINNLVIVSDGGHDESVAGYIQGLVDQNDKVLVVL</sequence>
<keyword evidence="5" id="KW-0406">Ion transport</keyword>
<evidence type="ECO:0000256" key="7">
    <source>
        <dbReference type="SAM" id="Phobius"/>
    </source>
</evidence>
<dbReference type="Proteomes" id="UP001165063">
    <property type="component" value="Unassembled WGS sequence"/>
</dbReference>
<evidence type="ECO:0000256" key="5">
    <source>
        <dbReference type="ARBA" id="ARBA00023065"/>
    </source>
</evidence>
<dbReference type="GO" id="GO:0016020">
    <property type="term" value="C:membrane"/>
    <property type="evidence" value="ECO:0007669"/>
    <property type="project" value="UniProtKB-SubCell"/>
</dbReference>
<dbReference type="InterPro" id="IPR050794">
    <property type="entry name" value="CPA2_transporter"/>
</dbReference>
<protein>
    <submittedName>
        <fullName evidence="9">Unnamed protein product</fullName>
    </submittedName>
</protein>
<dbReference type="OrthoDB" id="2687058at2759"/>
<keyword evidence="6 7" id="KW-0472">Membrane</keyword>
<dbReference type="AlphaFoldDB" id="A0A9W7DGF9"/>
<dbReference type="Pfam" id="PF00999">
    <property type="entry name" value="Na_H_Exchanger"/>
    <property type="match status" value="1"/>
</dbReference>
<keyword evidence="3 7" id="KW-0812">Transmembrane</keyword>
<proteinExistence type="predicted"/>
<keyword evidence="4 7" id="KW-1133">Transmembrane helix</keyword>
<dbReference type="GO" id="GO:1902600">
    <property type="term" value="P:proton transmembrane transport"/>
    <property type="evidence" value="ECO:0007669"/>
    <property type="project" value="InterPro"/>
</dbReference>
<evidence type="ECO:0000256" key="2">
    <source>
        <dbReference type="ARBA" id="ARBA00022448"/>
    </source>
</evidence>
<feature type="transmembrane region" description="Helical" evidence="7">
    <location>
        <begin position="344"/>
        <end position="365"/>
    </location>
</feature>
<feature type="transmembrane region" description="Helical" evidence="7">
    <location>
        <begin position="222"/>
        <end position="245"/>
    </location>
</feature>
<feature type="transmembrane region" description="Helical" evidence="7">
    <location>
        <begin position="266"/>
        <end position="299"/>
    </location>
</feature>
<reference evidence="9" key="1">
    <citation type="submission" date="2023-04" db="EMBL/GenBank/DDBJ databases">
        <title>Ambrosiozyma monospora NBRC 1965.</title>
        <authorList>
            <person name="Ichikawa N."/>
            <person name="Sato H."/>
            <person name="Tonouchi N."/>
        </authorList>
    </citation>
    <scope>NUCLEOTIDE SEQUENCE</scope>
    <source>
        <strain evidence="9">NBRC 1965</strain>
    </source>
</reference>
<evidence type="ECO:0000256" key="1">
    <source>
        <dbReference type="ARBA" id="ARBA00004141"/>
    </source>
</evidence>
<organism evidence="9 10">
    <name type="scientific">Ambrosiozyma monospora</name>
    <name type="common">Yeast</name>
    <name type="synonym">Endomycopsis monosporus</name>
    <dbReference type="NCBI Taxonomy" id="43982"/>
    <lineage>
        <taxon>Eukaryota</taxon>
        <taxon>Fungi</taxon>
        <taxon>Dikarya</taxon>
        <taxon>Ascomycota</taxon>
        <taxon>Saccharomycotina</taxon>
        <taxon>Pichiomycetes</taxon>
        <taxon>Pichiales</taxon>
        <taxon>Pichiaceae</taxon>
        <taxon>Ambrosiozyma</taxon>
    </lineage>
</organism>
<dbReference type="EMBL" id="BSXU01000110">
    <property type="protein sequence ID" value="GMG19355.1"/>
    <property type="molecule type" value="Genomic_DNA"/>
</dbReference>
<evidence type="ECO:0000256" key="4">
    <source>
        <dbReference type="ARBA" id="ARBA00022989"/>
    </source>
</evidence>
<feature type="transmembrane region" description="Helical" evidence="7">
    <location>
        <begin position="319"/>
        <end position="337"/>
    </location>
</feature>
<feature type="transmembrane region" description="Helical" evidence="7">
    <location>
        <begin position="410"/>
        <end position="430"/>
    </location>
</feature>
<comment type="caution">
    <text evidence="9">The sequence shown here is derived from an EMBL/GenBank/DDBJ whole genome shotgun (WGS) entry which is preliminary data.</text>
</comment>
<keyword evidence="10" id="KW-1185">Reference proteome</keyword>
<gene>
    <name evidence="9" type="ORF">Amon01_000040600</name>
</gene>